<dbReference type="GO" id="GO:0002938">
    <property type="term" value="P:tRNA guanine ribose methylation"/>
    <property type="evidence" value="ECO:0007669"/>
    <property type="project" value="TreeGrafter"/>
</dbReference>
<dbReference type="GO" id="GO:0008173">
    <property type="term" value="F:RNA methyltransferase activity"/>
    <property type="evidence" value="ECO:0007669"/>
    <property type="project" value="InterPro"/>
</dbReference>
<dbReference type="PaxDb" id="2903-EOD39817"/>
<dbReference type="Proteomes" id="UP000013827">
    <property type="component" value="Unassembled WGS sequence"/>
</dbReference>
<dbReference type="InterPro" id="IPR001537">
    <property type="entry name" value="SpoU_MeTrfase"/>
</dbReference>
<dbReference type="RefSeq" id="XP_005792246.1">
    <property type="nucleotide sequence ID" value="XM_005792189.1"/>
</dbReference>
<keyword evidence="1" id="KW-0694">RNA-binding</keyword>
<name>A0A0D3KVN2_EMIH1</name>
<dbReference type="STRING" id="2903.R1DXD8"/>
<reference evidence="5" key="2">
    <citation type="submission" date="2024-10" db="UniProtKB">
        <authorList>
            <consortium name="EnsemblProtists"/>
        </authorList>
    </citation>
    <scope>IDENTIFICATION</scope>
</reference>
<dbReference type="SUPFAM" id="SSF75217">
    <property type="entry name" value="alpha/beta knot"/>
    <property type="match status" value="2"/>
</dbReference>
<keyword evidence="3" id="KW-0808">Transferase</keyword>
<dbReference type="KEGG" id="ehx:EMIHUDRAFT_223363"/>
<organism evidence="5 6">
    <name type="scientific">Emiliania huxleyi (strain CCMP1516)</name>
    <dbReference type="NCBI Taxonomy" id="280463"/>
    <lineage>
        <taxon>Eukaryota</taxon>
        <taxon>Haptista</taxon>
        <taxon>Haptophyta</taxon>
        <taxon>Prymnesiophyceae</taxon>
        <taxon>Isochrysidales</taxon>
        <taxon>Noelaerhabdaceae</taxon>
        <taxon>Emiliania</taxon>
    </lineage>
</organism>
<evidence type="ECO:0000256" key="2">
    <source>
        <dbReference type="ARBA" id="ARBA00022603"/>
    </source>
</evidence>
<dbReference type="eggNOG" id="ENOG502SACM">
    <property type="taxonomic scope" value="Eukaryota"/>
</dbReference>
<sequence>MPVLHPDDGPESPTGPGEVPQRLRRAELVLSHRCGDILLVLDRVCDKHNIQAVMRTAEALGVQNLWTVAPEYFKNLAASEVYVPPADAPKDLPPHAQIVGQLHIFMKERELGLPSYTVNNMAPRGFGDMWRVTCTLPDGTTVVGRGDKTKKTAMRYAAEEAMKLVNPEYKPPHECLNAMKQEGWTIWATAFSPTALKLSNTLPAAELPQKLAIVIGGEALGVSDEILTGCDRQVFLPMYGFTESLNLSVATAMILQRLFDLKYCGSASTERGALSAKEKNDIRTKWWDHLAANPTARARLDDFTDQFHSAELAPLTDVRDHREDDRKHFAELVTKKYWRPDGAAGTGSEAAFGNAVPLTGMFVAGALTALVLQRVLLESMRE</sequence>
<dbReference type="EnsemblProtists" id="EOD39817">
    <property type="protein sequence ID" value="EOD39817"/>
    <property type="gene ID" value="EMIHUDRAFT_223363"/>
</dbReference>
<evidence type="ECO:0000313" key="5">
    <source>
        <dbReference type="EnsemblProtists" id="EOD39817"/>
    </source>
</evidence>
<evidence type="ECO:0000256" key="1">
    <source>
        <dbReference type="ARBA" id="ARBA00022555"/>
    </source>
</evidence>
<keyword evidence="6" id="KW-1185">Reference proteome</keyword>
<evidence type="ECO:0000256" key="3">
    <source>
        <dbReference type="ARBA" id="ARBA00022679"/>
    </source>
</evidence>
<dbReference type="GeneID" id="17285088"/>
<protein>
    <recommendedName>
        <fullName evidence="4">tRNA/rRNA methyltransferase SpoU type domain-containing protein</fullName>
    </recommendedName>
</protein>
<dbReference type="InterPro" id="IPR029026">
    <property type="entry name" value="tRNA_m1G_MTases_N"/>
</dbReference>
<dbReference type="PANTHER" id="PTHR43453">
    <property type="entry name" value="RRNA METHYLASE-LIKE"/>
    <property type="match status" value="1"/>
</dbReference>
<evidence type="ECO:0000313" key="6">
    <source>
        <dbReference type="Proteomes" id="UP000013827"/>
    </source>
</evidence>
<dbReference type="InterPro" id="IPR029028">
    <property type="entry name" value="Alpha/beta_knot_MTases"/>
</dbReference>
<dbReference type="Pfam" id="PF00588">
    <property type="entry name" value="SpoU_methylase"/>
    <property type="match status" value="1"/>
</dbReference>
<evidence type="ECO:0000259" key="4">
    <source>
        <dbReference type="Pfam" id="PF00588"/>
    </source>
</evidence>
<keyword evidence="1" id="KW-0820">tRNA-binding</keyword>
<dbReference type="CDD" id="cd00048">
    <property type="entry name" value="DSRM_SF"/>
    <property type="match status" value="1"/>
</dbReference>
<proteinExistence type="predicted"/>
<keyword evidence="2" id="KW-0489">Methyltransferase</keyword>
<accession>A0A0D3KVN2</accession>
<dbReference type="AlphaFoldDB" id="A0A0D3KVN2"/>
<dbReference type="InterPro" id="IPR033671">
    <property type="entry name" value="TrmH"/>
</dbReference>
<dbReference type="Gene3D" id="3.40.1280.10">
    <property type="match status" value="2"/>
</dbReference>
<feature type="domain" description="tRNA/rRNA methyltransferase SpoU type" evidence="4">
    <location>
        <begin position="144"/>
        <end position="255"/>
    </location>
</feature>
<dbReference type="GO" id="GO:0000049">
    <property type="term" value="F:tRNA binding"/>
    <property type="evidence" value="ECO:0007669"/>
    <property type="project" value="UniProtKB-KW"/>
</dbReference>
<reference evidence="6" key="1">
    <citation type="journal article" date="2013" name="Nature">
        <title>Pan genome of the phytoplankton Emiliania underpins its global distribution.</title>
        <authorList>
            <person name="Read B.A."/>
            <person name="Kegel J."/>
            <person name="Klute M.J."/>
            <person name="Kuo A."/>
            <person name="Lefebvre S.C."/>
            <person name="Maumus F."/>
            <person name="Mayer C."/>
            <person name="Miller J."/>
            <person name="Monier A."/>
            <person name="Salamov A."/>
            <person name="Young J."/>
            <person name="Aguilar M."/>
            <person name="Claverie J.M."/>
            <person name="Frickenhaus S."/>
            <person name="Gonzalez K."/>
            <person name="Herman E.K."/>
            <person name="Lin Y.C."/>
            <person name="Napier J."/>
            <person name="Ogata H."/>
            <person name="Sarno A.F."/>
            <person name="Shmutz J."/>
            <person name="Schroeder D."/>
            <person name="de Vargas C."/>
            <person name="Verret F."/>
            <person name="von Dassow P."/>
            <person name="Valentin K."/>
            <person name="Van de Peer Y."/>
            <person name="Wheeler G."/>
            <person name="Dacks J.B."/>
            <person name="Delwiche C.F."/>
            <person name="Dyhrman S.T."/>
            <person name="Glockner G."/>
            <person name="John U."/>
            <person name="Richards T."/>
            <person name="Worden A.Z."/>
            <person name="Zhang X."/>
            <person name="Grigoriev I.V."/>
            <person name="Allen A.E."/>
            <person name="Bidle K."/>
            <person name="Borodovsky M."/>
            <person name="Bowler C."/>
            <person name="Brownlee C."/>
            <person name="Cock J.M."/>
            <person name="Elias M."/>
            <person name="Gladyshev V.N."/>
            <person name="Groth M."/>
            <person name="Guda C."/>
            <person name="Hadaegh A."/>
            <person name="Iglesias-Rodriguez M.D."/>
            <person name="Jenkins J."/>
            <person name="Jones B.M."/>
            <person name="Lawson T."/>
            <person name="Leese F."/>
            <person name="Lindquist E."/>
            <person name="Lobanov A."/>
            <person name="Lomsadze A."/>
            <person name="Malik S.B."/>
            <person name="Marsh M.E."/>
            <person name="Mackinder L."/>
            <person name="Mock T."/>
            <person name="Mueller-Roeber B."/>
            <person name="Pagarete A."/>
            <person name="Parker M."/>
            <person name="Probert I."/>
            <person name="Quesneville H."/>
            <person name="Raines C."/>
            <person name="Rensing S.A."/>
            <person name="Riano-Pachon D.M."/>
            <person name="Richier S."/>
            <person name="Rokitta S."/>
            <person name="Shiraiwa Y."/>
            <person name="Soanes D.M."/>
            <person name="van der Giezen M."/>
            <person name="Wahlund T.M."/>
            <person name="Williams B."/>
            <person name="Wilson W."/>
            <person name="Wolfe G."/>
            <person name="Wurch L.L."/>
        </authorList>
    </citation>
    <scope>NUCLEOTIDE SEQUENCE</scope>
</reference>
<dbReference type="PANTHER" id="PTHR43453:SF3">
    <property type="entry name" value="TRNA_RRNA METHYLTRANSFERASE SPOU TYPE DOMAIN-CONTAINING PROTEIN"/>
    <property type="match status" value="1"/>
</dbReference>
<dbReference type="HOGENOM" id="CLU_724482_0_0_1"/>